<comment type="caution">
    <text evidence="10">The sequence shown here is derived from an EMBL/GenBank/DDBJ whole genome shotgun (WGS) entry which is preliminary data.</text>
</comment>
<evidence type="ECO:0000256" key="1">
    <source>
        <dbReference type="ARBA" id="ARBA00012552"/>
    </source>
</evidence>
<dbReference type="EC" id="3.6.4.13" evidence="1"/>
<dbReference type="GO" id="GO:0003676">
    <property type="term" value="F:nucleic acid binding"/>
    <property type="evidence" value="ECO:0007669"/>
    <property type="project" value="InterPro"/>
</dbReference>
<keyword evidence="3 6" id="KW-0378">Hydrolase</keyword>
<dbReference type="OrthoDB" id="196131at2759"/>
<feature type="domain" description="Helicase C-terminal" evidence="9">
    <location>
        <begin position="295"/>
        <end position="447"/>
    </location>
</feature>
<dbReference type="HOGENOM" id="CLU_003041_0_2_1"/>
<evidence type="ECO:0000256" key="2">
    <source>
        <dbReference type="ARBA" id="ARBA00022741"/>
    </source>
</evidence>
<dbReference type="SMART" id="SM00487">
    <property type="entry name" value="DEXDc"/>
    <property type="match status" value="1"/>
</dbReference>
<dbReference type="SUPFAM" id="SSF52540">
    <property type="entry name" value="P-loop containing nucleoside triphosphate hydrolases"/>
    <property type="match status" value="2"/>
</dbReference>
<accession>A0A098VNT7</accession>
<dbReference type="EMBL" id="JMKJ01000554">
    <property type="protein sequence ID" value="KGG50713.1"/>
    <property type="molecule type" value="Genomic_DNA"/>
</dbReference>
<name>A0A098VNT7_9MICR</name>
<proteinExistence type="inferred from homology"/>
<dbReference type="InterPro" id="IPR011545">
    <property type="entry name" value="DEAD/DEAH_box_helicase_dom"/>
</dbReference>
<sequence>MPQEIDPLDAFMSSLQPQIDKDLAHSLSGFSSQNIKPTIQPVIDDSSSDDESAFEVEQAKAIKAIGTDPLLSATPEQIMALDILRGFLNFDKPTPIQSQAIPALMSGRDVIGIARTGSGKTIAYLLPLFRHVRDQRPVSSSEGPIALVLTPTRELAVQVGGETKKLAHAFGVKVVCAYGGSSIKDQIGELKRGAEILISTPGRLIDLLTANAGRVLNLRRVTFVIIDEADRMFDMGFEPQITKIMELIRPDKQMEQLAKKISTRPIEIMVGGRSTVNTDIIQDVRIVPEEKKFFLLLEILGKWAEENTNSDYSTRCLIFVDRQDDADLLFKDLLRKGHICIAIHGGKDQSDRDSAFVDFKNGTIPILIATSVASRGLDVRELNLVINYDCPNHMEDYVHRVGRTGRAGNKGTAITFISPDQERFAVDISRALSMSNAPVPPALAQMASSKHWGALFFFRSFGEDLSDDEDHLSLSKKDASSSPEIDDGQEPKKRPKLATIGAADGSAISGPSKMSLEDSKQLVEDIASKINSRVKASESSQASLNQLKLGQERFTQLTSASSGDVVQVFEGDKVRHFKCEIDINDYPQYARWKVTSKDVMLAIQETCYCSMVVRGTHIPQNKTNPSGERRLHIVIEGDNELSILRARKDLLEIIIEATSEALLKGAGSEPGKYSIL</sequence>
<evidence type="ECO:0000313" key="10">
    <source>
        <dbReference type="EMBL" id="KGG50713.1"/>
    </source>
</evidence>
<protein>
    <recommendedName>
        <fullName evidence="1">RNA helicase</fullName>
        <ecNumber evidence="1">3.6.4.13</ecNumber>
    </recommendedName>
</protein>
<evidence type="ECO:0000256" key="5">
    <source>
        <dbReference type="ARBA" id="ARBA00022840"/>
    </source>
</evidence>
<dbReference type="Gene3D" id="3.40.50.300">
    <property type="entry name" value="P-loop containing nucleotide triphosphate hydrolases"/>
    <property type="match status" value="2"/>
</dbReference>
<dbReference type="GO" id="GO:0003724">
    <property type="term" value="F:RNA helicase activity"/>
    <property type="evidence" value="ECO:0007669"/>
    <property type="project" value="UniProtKB-EC"/>
</dbReference>
<keyword evidence="11" id="KW-1185">Reference proteome</keyword>
<dbReference type="RefSeq" id="XP_013237156.1">
    <property type="nucleotide sequence ID" value="XM_013381702.1"/>
</dbReference>
<evidence type="ECO:0000256" key="4">
    <source>
        <dbReference type="ARBA" id="ARBA00022806"/>
    </source>
</evidence>
<dbReference type="SMART" id="SM00490">
    <property type="entry name" value="HELICc"/>
    <property type="match status" value="1"/>
</dbReference>
<dbReference type="GeneID" id="25260397"/>
<dbReference type="PROSITE" id="PS51192">
    <property type="entry name" value="HELICASE_ATP_BIND_1"/>
    <property type="match status" value="1"/>
</dbReference>
<evidence type="ECO:0000256" key="3">
    <source>
        <dbReference type="ARBA" id="ARBA00022801"/>
    </source>
</evidence>
<dbReference type="CDD" id="cd18787">
    <property type="entry name" value="SF2_C_DEAD"/>
    <property type="match status" value="1"/>
</dbReference>
<dbReference type="VEuPathDB" id="MicrosporidiaDB:DI09_59p30"/>
<evidence type="ECO:0000313" key="11">
    <source>
        <dbReference type="Proteomes" id="UP000029725"/>
    </source>
</evidence>
<comment type="similarity">
    <text evidence="6">Belongs to the DEAD box helicase family.</text>
</comment>
<dbReference type="PANTHER" id="PTHR47958">
    <property type="entry name" value="ATP-DEPENDENT RNA HELICASE DBP3"/>
    <property type="match status" value="1"/>
</dbReference>
<dbReference type="PROSITE" id="PS51194">
    <property type="entry name" value="HELICASE_CTER"/>
    <property type="match status" value="1"/>
</dbReference>
<evidence type="ECO:0000256" key="7">
    <source>
        <dbReference type="SAM" id="MobiDB-lite"/>
    </source>
</evidence>
<keyword evidence="4 6" id="KW-0347">Helicase</keyword>
<dbReference type="InterPro" id="IPR001650">
    <property type="entry name" value="Helicase_C-like"/>
</dbReference>
<reference evidence="10 11" key="1">
    <citation type="submission" date="2014-04" db="EMBL/GenBank/DDBJ databases">
        <title>A new species of microsporidia sheds light on the evolution of extreme parasitism.</title>
        <authorList>
            <person name="Haag K.L."/>
            <person name="James T.Y."/>
            <person name="Larsson R."/>
            <person name="Schaer T.M."/>
            <person name="Refardt D."/>
            <person name="Pombert J.-F."/>
            <person name="Ebert D."/>
        </authorList>
    </citation>
    <scope>NUCLEOTIDE SEQUENCE [LARGE SCALE GENOMIC DNA]</scope>
    <source>
        <strain evidence="10 11">UGP3</strain>
        <tissue evidence="10">Spores</tissue>
    </source>
</reference>
<organism evidence="10 11">
    <name type="scientific">Mitosporidium daphniae</name>
    <dbReference type="NCBI Taxonomy" id="1485682"/>
    <lineage>
        <taxon>Eukaryota</taxon>
        <taxon>Fungi</taxon>
        <taxon>Fungi incertae sedis</taxon>
        <taxon>Microsporidia</taxon>
        <taxon>Mitosporidium</taxon>
    </lineage>
</organism>
<dbReference type="InterPro" id="IPR014001">
    <property type="entry name" value="Helicase_ATP-bd"/>
</dbReference>
<evidence type="ECO:0000259" key="8">
    <source>
        <dbReference type="PROSITE" id="PS51192"/>
    </source>
</evidence>
<dbReference type="GO" id="GO:0005524">
    <property type="term" value="F:ATP binding"/>
    <property type="evidence" value="ECO:0007669"/>
    <property type="project" value="UniProtKB-KW"/>
</dbReference>
<dbReference type="Proteomes" id="UP000029725">
    <property type="component" value="Unassembled WGS sequence"/>
</dbReference>
<feature type="domain" description="Helicase ATP-binding" evidence="8">
    <location>
        <begin position="101"/>
        <end position="294"/>
    </location>
</feature>
<dbReference type="InterPro" id="IPR027417">
    <property type="entry name" value="P-loop_NTPase"/>
</dbReference>
<evidence type="ECO:0000259" key="9">
    <source>
        <dbReference type="PROSITE" id="PS51194"/>
    </source>
</evidence>
<evidence type="ECO:0000256" key="6">
    <source>
        <dbReference type="RuleBase" id="RU000492"/>
    </source>
</evidence>
<keyword evidence="2 6" id="KW-0547">Nucleotide-binding</keyword>
<dbReference type="GO" id="GO:0016787">
    <property type="term" value="F:hydrolase activity"/>
    <property type="evidence" value="ECO:0007669"/>
    <property type="project" value="UniProtKB-KW"/>
</dbReference>
<dbReference type="Pfam" id="PF00270">
    <property type="entry name" value="DEAD"/>
    <property type="match status" value="1"/>
</dbReference>
<dbReference type="PROSITE" id="PS00039">
    <property type="entry name" value="DEAD_ATP_HELICASE"/>
    <property type="match status" value="1"/>
</dbReference>
<keyword evidence="5 6" id="KW-0067">ATP-binding</keyword>
<gene>
    <name evidence="10" type="ORF">DI09_59p30</name>
</gene>
<dbReference type="Pfam" id="PF00271">
    <property type="entry name" value="Helicase_C"/>
    <property type="match status" value="1"/>
</dbReference>
<feature type="region of interest" description="Disordered" evidence="7">
    <location>
        <begin position="472"/>
        <end position="496"/>
    </location>
</feature>
<dbReference type="InterPro" id="IPR000629">
    <property type="entry name" value="RNA-helicase_DEAD-box_CS"/>
</dbReference>
<dbReference type="AlphaFoldDB" id="A0A098VNT7"/>